<evidence type="ECO:0000256" key="4">
    <source>
        <dbReference type="ARBA" id="ARBA00022833"/>
    </source>
</evidence>
<reference evidence="8 9" key="1">
    <citation type="journal article" date="2022" name="Nat. Ecol. Evol.">
        <title>A masculinizing supergene underlies an exaggerated male reproductive morph in a spider.</title>
        <authorList>
            <person name="Hendrickx F."/>
            <person name="De Corte Z."/>
            <person name="Sonet G."/>
            <person name="Van Belleghem S.M."/>
            <person name="Kostlbacher S."/>
            <person name="Vangestel C."/>
        </authorList>
    </citation>
    <scope>NUCLEOTIDE SEQUENCE [LARGE SCALE GENOMIC DNA]</scope>
    <source>
        <strain evidence="8">W744_W776</strain>
    </source>
</reference>
<dbReference type="GO" id="GO:0046983">
    <property type="term" value="F:protein dimerization activity"/>
    <property type="evidence" value="ECO:0007669"/>
    <property type="project" value="InterPro"/>
</dbReference>
<dbReference type="EMBL" id="JAFNEN010000586">
    <property type="protein sequence ID" value="KAG8180085.1"/>
    <property type="molecule type" value="Genomic_DNA"/>
</dbReference>
<dbReference type="GO" id="GO:0008270">
    <property type="term" value="F:zinc ion binding"/>
    <property type="evidence" value="ECO:0007669"/>
    <property type="project" value="UniProtKB-KW"/>
</dbReference>
<feature type="domain" description="HAT C-terminal dimerisation" evidence="7">
    <location>
        <begin position="741"/>
        <end position="826"/>
    </location>
</feature>
<keyword evidence="2" id="KW-0479">Metal-binding</keyword>
<dbReference type="SUPFAM" id="SSF53098">
    <property type="entry name" value="Ribonuclease H-like"/>
    <property type="match status" value="1"/>
</dbReference>
<dbReference type="AlphaFoldDB" id="A0AAV6U7Z5"/>
<name>A0AAV6U7Z5_9ARAC</name>
<accession>A0AAV6U7Z5</accession>
<keyword evidence="9" id="KW-1185">Reference proteome</keyword>
<dbReference type="Pfam" id="PF05699">
    <property type="entry name" value="Dimer_Tnp_hAT"/>
    <property type="match status" value="1"/>
</dbReference>
<dbReference type="InterPro" id="IPR008906">
    <property type="entry name" value="HATC_C_dom"/>
</dbReference>
<comment type="caution">
    <text evidence="8">The sequence shown here is derived from an EMBL/GenBank/DDBJ whole genome shotgun (WGS) entry which is preliminary data.</text>
</comment>
<gene>
    <name evidence="8" type="ORF">JTE90_027865</name>
</gene>
<evidence type="ECO:0000256" key="1">
    <source>
        <dbReference type="ARBA" id="ARBA00004123"/>
    </source>
</evidence>
<keyword evidence="5" id="KW-0539">Nucleus</keyword>
<dbReference type="PANTHER" id="PTHR46481">
    <property type="entry name" value="ZINC FINGER BED DOMAIN-CONTAINING PROTEIN 4"/>
    <property type="match status" value="1"/>
</dbReference>
<organism evidence="8 9">
    <name type="scientific">Oedothorax gibbosus</name>
    <dbReference type="NCBI Taxonomy" id="931172"/>
    <lineage>
        <taxon>Eukaryota</taxon>
        <taxon>Metazoa</taxon>
        <taxon>Ecdysozoa</taxon>
        <taxon>Arthropoda</taxon>
        <taxon>Chelicerata</taxon>
        <taxon>Arachnida</taxon>
        <taxon>Araneae</taxon>
        <taxon>Araneomorphae</taxon>
        <taxon>Entelegynae</taxon>
        <taxon>Araneoidea</taxon>
        <taxon>Linyphiidae</taxon>
        <taxon>Erigoninae</taxon>
        <taxon>Oedothorax</taxon>
    </lineage>
</organism>
<dbReference type="SMART" id="SM00614">
    <property type="entry name" value="ZnF_BED"/>
    <property type="match status" value="1"/>
</dbReference>
<evidence type="ECO:0000256" key="6">
    <source>
        <dbReference type="SAM" id="MobiDB-lite"/>
    </source>
</evidence>
<evidence type="ECO:0000313" key="8">
    <source>
        <dbReference type="EMBL" id="KAG8180085.1"/>
    </source>
</evidence>
<evidence type="ECO:0000256" key="5">
    <source>
        <dbReference type="ARBA" id="ARBA00023242"/>
    </source>
</evidence>
<dbReference type="Gene3D" id="1.10.10.1070">
    <property type="entry name" value="Zinc finger, BED domain-containing"/>
    <property type="match status" value="1"/>
</dbReference>
<sequence length="835" mass="95797">MADDIDELLDEVESKYIHPGTSLNDPSTATVLTIKKGVDGGEGVVEELDAAIHSICSIPEPIESSSIVPEVSLHLNKGTNRKCTVVYVGDSSAASGISGGVTQRRQNQRRPKHGSSTKIYTKKYFTKPVFELSVKDLEAESARRKQKEIIEKLFERKLAVVTDKMILDVRKFKRIKSDVWNNFGDVRLLLSEDEVKRHNIDHHVIHIGKEEVLLCKSFVACVKCSAVFSYESHSYGTSTLRSHLKSCGKQRYNRSDKTKKPRRMTGSLADMGMLDPATIPDKPVFQEQMFKFRDHATKLQEQILHFFIGKLKPFSILENTEFKDLLQTFIQIGATAGNVDVPQYLCSPDDLVEYLVTDVYTQAEDAFKNEIQLLYGLSFSASIWMDVVEKVSYVTLICHYATEDGVFRSVNFHTSEFPYEQRTSADVNKLFQDCMSLMHNDFKRLLVIDYSYNMVNAFNNNEQFIQCICYALNCAVQTVINTLSTTDEKDNEDTRRDEDTGRNEEGAQDPYAEDPYAFACFVSLINQCRSLVLHFKENKLQSSLPKSLQMCSSTSWKSVLAMLESINSQWEHVVDILVDRNELDLFYFDQELLSLVVDFLEIFRDGYNELSSLNNPTLNLVLPWVTKWKTHCLQNEDESPFLSAVKSFMSYSIDQEVVKRITIHHKVATMLDPRYKELQFLTAEDREETQSHAEFMARECHETLLLNGIDVHNTASTSEPVYMCENMSPEHDSHQLTPNEEVEEYLMEDFSMGKLDLDLENKFNPLQYWARAKGRYPYLSRVATWVLSCPASAIQTDDCFVGAEWMITIKETDLPRKHMHKSLFVKSFRNFRQKT</sequence>
<evidence type="ECO:0000256" key="2">
    <source>
        <dbReference type="ARBA" id="ARBA00022723"/>
    </source>
</evidence>
<dbReference type="GO" id="GO:0005634">
    <property type="term" value="C:nucleus"/>
    <property type="evidence" value="ECO:0007669"/>
    <property type="project" value="UniProtKB-SubCell"/>
</dbReference>
<feature type="region of interest" description="Disordered" evidence="6">
    <location>
        <begin position="486"/>
        <end position="510"/>
    </location>
</feature>
<dbReference type="Proteomes" id="UP000827092">
    <property type="component" value="Unassembled WGS sequence"/>
</dbReference>
<keyword evidence="4" id="KW-0862">Zinc</keyword>
<comment type="subcellular location">
    <subcellularLocation>
        <location evidence="1">Nucleus</location>
    </subcellularLocation>
</comment>
<evidence type="ECO:0000256" key="3">
    <source>
        <dbReference type="ARBA" id="ARBA00022771"/>
    </source>
</evidence>
<feature type="compositionally biased region" description="Basic and acidic residues" evidence="6">
    <location>
        <begin position="486"/>
        <end position="505"/>
    </location>
</feature>
<protein>
    <recommendedName>
        <fullName evidence="7">HAT C-terminal dimerisation domain-containing protein</fullName>
    </recommendedName>
</protein>
<dbReference type="SUPFAM" id="SSF140996">
    <property type="entry name" value="Hermes dimerisation domain"/>
    <property type="match status" value="1"/>
</dbReference>
<dbReference type="PANTHER" id="PTHR46481:SF10">
    <property type="entry name" value="ZINC FINGER BED DOMAIN-CONTAINING PROTEIN 39"/>
    <property type="match status" value="1"/>
</dbReference>
<keyword evidence="3" id="KW-0863">Zinc-finger</keyword>
<evidence type="ECO:0000259" key="7">
    <source>
        <dbReference type="Pfam" id="PF05699"/>
    </source>
</evidence>
<dbReference type="InterPro" id="IPR012337">
    <property type="entry name" value="RNaseH-like_sf"/>
</dbReference>
<evidence type="ECO:0000313" key="9">
    <source>
        <dbReference type="Proteomes" id="UP000827092"/>
    </source>
</evidence>
<dbReference type="InterPro" id="IPR052035">
    <property type="entry name" value="ZnF_BED_domain_contain"/>
</dbReference>
<proteinExistence type="predicted"/>